<organism evidence="2 3">
    <name type="scientific">Microbotryum silenes-dioicae</name>
    <dbReference type="NCBI Taxonomy" id="796604"/>
    <lineage>
        <taxon>Eukaryota</taxon>
        <taxon>Fungi</taxon>
        <taxon>Dikarya</taxon>
        <taxon>Basidiomycota</taxon>
        <taxon>Pucciniomycotina</taxon>
        <taxon>Microbotryomycetes</taxon>
        <taxon>Microbotryales</taxon>
        <taxon>Microbotryaceae</taxon>
        <taxon>Microbotryum</taxon>
    </lineage>
</organism>
<feature type="signal peptide" evidence="1">
    <location>
        <begin position="1"/>
        <end position="23"/>
    </location>
</feature>
<protein>
    <submittedName>
        <fullName evidence="2">BQ5605_C016g08053 protein</fullName>
    </submittedName>
</protein>
<gene>
    <name evidence="2" type="primary">BQ5605_C016g08053</name>
    <name evidence="2" type="ORF">BQ5605_C016G08053</name>
</gene>
<keyword evidence="3" id="KW-1185">Reference proteome</keyword>
<dbReference type="AlphaFoldDB" id="A0A2X0LZ34"/>
<dbReference type="EMBL" id="FQNC01000018">
    <property type="protein sequence ID" value="SGY20447.1"/>
    <property type="molecule type" value="Genomic_DNA"/>
</dbReference>
<proteinExistence type="predicted"/>
<evidence type="ECO:0000256" key="1">
    <source>
        <dbReference type="SAM" id="SignalP"/>
    </source>
</evidence>
<feature type="chain" id="PRO_5015995703" evidence="1">
    <location>
        <begin position="24"/>
        <end position="222"/>
    </location>
</feature>
<accession>A0A2X0LZ34</accession>
<dbReference type="Proteomes" id="UP000249464">
    <property type="component" value="Unassembled WGS sequence"/>
</dbReference>
<reference evidence="2 3" key="1">
    <citation type="submission" date="2016-11" db="EMBL/GenBank/DDBJ databases">
        <authorList>
            <person name="Jaros S."/>
            <person name="Januszkiewicz K."/>
            <person name="Wedrychowicz H."/>
        </authorList>
    </citation>
    <scope>NUCLEOTIDE SEQUENCE [LARGE SCALE GENOMIC DNA]</scope>
</reference>
<evidence type="ECO:0000313" key="3">
    <source>
        <dbReference type="Proteomes" id="UP000249464"/>
    </source>
</evidence>
<evidence type="ECO:0000313" key="2">
    <source>
        <dbReference type="EMBL" id="SGY20447.1"/>
    </source>
</evidence>
<name>A0A2X0LZ34_9BASI</name>
<keyword evidence="1" id="KW-0732">Signal</keyword>
<dbReference type="STRING" id="796604.A0A2X0LZ34"/>
<sequence>MALVQTFPAGVVMRLLLEMTTYAYLVDNVVVECGGKDALRRSAKSADVGALVVVDALKARFFLDGMFNLTSIHRELLFVFDNLIVQGLRFHLPSSTKEIFPEICDHDPLALPFMEDKEASAVEVLDDSCDAHRDNASIRYSACFLLASGCFALVSNCNTWSAISTTSDTARAGAITMTVLGGGLLSTWTYLPQGQMDHILDGKSPKEMARLGTRHPGFTYRH</sequence>